<evidence type="ECO:0000256" key="4">
    <source>
        <dbReference type="ARBA" id="ARBA00022989"/>
    </source>
</evidence>
<feature type="domain" description="Amino acid transporter transmembrane" evidence="6">
    <location>
        <begin position="191"/>
        <end position="261"/>
    </location>
</feature>
<evidence type="ECO:0000256" key="5">
    <source>
        <dbReference type="ARBA" id="ARBA00023136"/>
    </source>
</evidence>
<evidence type="ECO:0000256" key="2">
    <source>
        <dbReference type="ARBA" id="ARBA00008066"/>
    </source>
</evidence>
<feature type="non-terminal residue" evidence="7">
    <location>
        <position position="262"/>
    </location>
</feature>
<dbReference type="GO" id="GO:0015179">
    <property type="term" value="F:L-amino acid transmembrane transporter activity"/>
    <property type="evidence" value="ECO:0007669"/>
    <property type="project" value="TreeGrafter"/>
</dbReference>
<name>A0A4P9ZA52_9ASCO</name>
<dbReference type="InterPro" id="IPR013057">
    <property type="entry name" value="AA_transpt_TM"/>
</dbReference>
<dbReference type="PANTHER" id="PTHR22950">
    <property type="entry name" value="AMINO ACID TRANSPORTER"/>
    <property type="match status" value="1"/>
</dbReference>
<dbReference type="GO" id="GO:0005774">
    <property type="term" value="C:vacuolar membrane"/>
    <property type="evidence" value="ECO:0007669"/>
    <property type="project" value="TreeGrafter"/>
</dbReference>
<sequence length="262" mass="28240">MRNPDPELSPLLQRKNSVLDQPIGLFRGPNTLHNFASSFTRAQSFAAEKIDPAITHKRSFFAGNRTGDATDELYDPALMVPLAHGQRLSSLVSDYTTHLAGYSAVPDNEVFYQDEIAHMLSYGRSRQNSNIGDIGSLGSTTVTGATRRKITPSLSFLSLRLNLTYASTASAFTLRKIEDGDGNVLTVVAGQSTAPQTMFNSVNVLIGVGLLALPVGLLRAGWVLGVPLLVACCLTTYWSARLLSHALDTDATLMTYADLGYA</sequence>
<dbReference type="OrthoDB" id="655540at2759"/>
<keyword evidence="5" id="KW-0472">Membrane</keyword>
<evidence type="ECO:0000313" key="8">
    <source>
        <dbReference type="Proteomes" id="UP000268321"/>
    </source>
</evidence>
<reference evidence="8" key="1">
    <citation type="journal article" date="2018" name="Nat. Microbiol.">
        <title>Leveraging single-cell genomics to expand the fungal tree of life.</title>
        <authorList>
            <person name="Ahrendt S.R."/>
            <person name="Quandt C.A."/>
            <person name="Ciobanu D."/>
            <person name="Clum A."/>
            <person name="Salamov A."/>
            <person name="Andreopoulos B."/>
            <person name="Cheng J.F."/>
            <person name="Woyke T."/>
            <person name="Pelin A."/>
            <person name="Henrissat B."/>
            <person name="Reynolds N.K."/>
            <person name="Benny G.L."/>
            <person name="Smith M.E."/>
            <person name="James T.Y."/>
            <person name="Grigoriev I.V."/>
        </authorList>
    </citation>
    <scope>NUCLEOTIDE SEQUENCE [LARGE SCALE GENOMIC DNA]</scope>
    <source>
        <strain evidence="8">Baker2002</strain>
    </source>
</reference>
<evidence type="ECO:0000256" key="1">
    <source>
        <dbReference type="ARBA" id="ARBA00004141"/>
    </source>
</evidence>
<evidence type="ECO:0000256" key="3">
    <source>
        <dbReference type="ARBA" id="ARBA00022692"/>
    </source>
</evidence>
<evidence type="ECO:0000259" key="6">
    <source>
        <dbReference type="Pfam" id="PF01490"/>
    </source>
</evidence>
<comment type="subcellular location">
    <subcellularLocation>
        <location evidence="1">Membrane</location>
        <topology evidence="1">Multi-pass membrane protein</topology>
    </subcellularLocation>
</comment>
<dbReference type="EMBL" id="ML004478">
    <property type="protein sequence ID" value="RKP29657.1"/>
    <property type="molecule type" value="Genomic_DNA"/>
</dbReference>
<dbReference type="AlphaFoldDB" id="A0A4P9ZA52"/>
<gene>
    <name evidence="7" type="ORF">METBISCDRAFT_28029</name>
</gene>
<keyword evidence="4" id="KW-1133">Transmembrane helix</keyword>
<organism evidence="7 8">
    <name type="scientific">Metschnikowia bicuspidata</name>
    <dbReference type="NCBI Taxonomy" id="27322"/>
    <lineage>
        <taxon>Eukaryota</taxon>
        <taxon>Fungi</taxon>
        <taxon>Dikarya</taxon>
        <taxon>Ascomycota</taxon>
        <taxon>Saccharomycotina</taxon>
        <taxon>Pichiomycetes</taxon>
        <taxon>Metschnikowiaceae</taxon>
        <taxon>Metschnikowia</taxon>
    </lineage>
</organism>
<keyword evidence="8" id="KW-1185">Reference proteome</keyword>
<keyword evidence="3" id="KW-0812">Transmembrane</keyword>
<accession>A0A4P9ZA52</accession>
<comment type="similarity">
    <text evidence="2">Belongs to the amino acid/polyamine transporter 2 family.</text>
</comment>
<dbReference type="Pfam" id="PF01490">
    <property type="entry name" value="Aa_trans"/>
    <property type="match status" value="1"/>
</dbReference>
<dbReference type="Proteomes" id="UP000268321">
    <property type="component" value="Unassembled WGS sequence"/>
</dbReference>
<proteinExistence type="inferred from homology"/>
<dbReference type="PANTHER" id="PTHR22950:SF349">
    <property type="entry name" value="AMINO ACID TRANSPORTER TRANSMEMBRANE DOMAIN-CONTAINING PROTEIN"/>
    <property type="match status" value="1"/>
</dbReference>
<protein>
    <recommendedName>
        <fullName evidence="6">Amino acid transporter transmembrane domain-containing protein</fullName>
    </recommendedName>
</protein>
<evidence type="ECO:0000313" key="7">
    <source>
        <dbReference type="EMBL" id="RKP29657.1"/>
    </source>
</evidence>